<keyword evidence="1" id="KW-1133">Transmembrane helix</keyword>
<dbReference type="AlphaFoldDB" id="A0AAV9Z0X0"/>
<sequence length="612" mass="68544">MAALIRIPEKMLDELPAFETNDEHPDARWTEIHSVVLREDRDMIKDYDAELNMYLVFAGLFSGLTTALIVDIRHNLLDVNYGQDSSLVLRSILDHLRLHWHIKIDSGILPWPGPSDAWAMYLQVAASGALVTCFMSLGLSLTAATLCISVKQGLHDYARWIEIGRTSRYEALILRRFYQAKFDSSQFPKIFRNRTIALLLELAVAVFWLGMFMYLWGLDVIVLWLLVVLYGAALFRMSLTIKHLSFGPPPPPHNWKETDIRIAKERLMKEPATVDLGISHIAILLNIRLGDLNAVMSNHAPSLASNAGANSIQDLIRNRVHELSADATALLCSIVTSPKILQASLNKDDAAKLLRLWELSLLPITHTPLNILCSIHYLEDCIKKSMSVNGPREDNHVKLLVQLLPLTHRLSEEQVSPDALAAELCRIAVVVHDWAGDAQDESTIQLTLEALTHAGMCVPLKAEPLSGISPVTPYLALLHAFERTIRTVQQIRHGPQNYSASPVWLSETFRDADTLYGKLRDYHSSFLCTRRRGFKSPNTDEPRRVRFSADSVKVFVGTDEVSAWVLGPADESSAVVSLAVAELKNEIPGVSGVLIHRKISNERKIVIYQKFS</sequence>
<feature type="transmembrane region" description="Helical" evidence="1">
    <location>
        <begin position="120"/>
        <end position="150"/>
    </location>
</feature>
<comment type="caution">
    <text evidence="3">The sequence shown here is derived from an EMBL/GenBank/DDBJ whole genome shotgun (WGS) entry which is preliminary data.</text>
</comment>
<keyword evidence="1" id="KW-0472">Membrane</keyword>
<dbReference type="EMBL" id="JAWWNJ010000255">
    <property type="protein sequence ID" value="KAK6966808.1"/>
    <property type="molecule type" value="Genomic_DNA"/>
</dbReference>
<proteinExistence type="predicted"/>
<gene>
    <name evidence="3" type="ORF">R3P38DRAFT_3152107</name>
</gene>
<keyword evidence="4" id="KW-1185">Reference proteome</keyword>
<evidence type="ECO:0000259" key="2">
    <source>
        <dbReference type="Pfam" id="PF20153"/>
    </source>
</evidence>
<name>A0AAV9Z0X0_9AGAR</name>
<reference evidence="3 4" key="1">
    <citation type="journal article" date="2024" name="J Genomics">
        <title>Draft genome sequencing and assembly of Favolaschia claudopus CIRM-BRFM 2984 isolated from oak limbs.</title>
        <authorList>
            <person name="Navarro D."/>
            <person name="Drula E."/>
            <person name="Chaduli D."/>
            <person name="Cazenave R."/>
            <person name="Ahrendt S."/>
            <person name="Wang J."/>
            <person name="Lipzen A."/>
            <person name="Daum C."/>
            <person name="Barry K."/>
            <person name="Grigoriev I.V."/>
            <person name="Favel A."/>
            <person name="Rosso M.N."/>
            <person name="Martin F."/>
        </authorList>
    </citation>
    <scope>NUCLEOTIDE SEQUENCE [LARGE SCALE GENOMIC DNA]</scope>
    <source>
        <strain evidence="3 4">CIRM-BRFM 2984</strain>
    </source>
</reference>
<dbReference type="Proteomes" id="UP001362999">
    <property type="component" value="Unassembled WGS sequence"/>
</dbReference>
<evidence type="ECO:0000313" key="4">
    <source>
        <dbReference type="Proteomes" id="UP001362999"/>
    </source>
</evidence>
<organism evidence="3 4">
    <name type="scientific">Favolaschia claudopus</name>
    <dbReference type="NCBI Taxonomy" id="2862362"/>
    <lineage>
        <taxon>Eukaryota</taxon>
        <taxon>Fungi</taxon>
        <taxon>Dikarya</taxon>
        <taxon>Basidiomycota</taxon>
        <taxon>Agaricomycotina</taxon>
        <taxon>Agaricomycetes</taxon>
        <taxon>Agaricomycetidae</taxon>
        <taxon>Agaricales</taxon>
        <taxon>Marasmiineae</taxon>
        <taxon>Mycenaceae</taxon>
        <taxon>Favolaschia</taxon>
    </lineage>
</organism>
<dbReference type="InterPro" id="IPR045338">
    <property type="entry name" value="DUF6535"/>
</dbReference>
<feature type="domain" description="DUF6535" evidence="2">
    <location>
        <begin position="29"/>
        <end position="216"/>
    </location>
</feature>
<dbReference type="Pfam" id="PF20153">
    <property type="entry name" value="DUF6535"/>
    <property type="match status" value="1"/>
</dbReference>
<keyword evidence="1" id="KW-0812">Transmembrane</keyword>
<protein>
    <recommendedName>
        <fullName evidence="2">DUF6535 domain-containing protein</fullName>
    </recommendedName>
</protein>
<feature type="transmembrane region" description="Helical" evidence="1">
    <location>
        <begin position="196"/>
        <end position="215"/>
    </location>
</feature>
<evidence type="ECO:0000313" key="3">
    <source>
        <dbReference type="EMBL" id="KAK6966808.1"/>
    </source>
</evidence>
<accession>A0AAV9Z0X0</accession>
<feature type="transmembrane region" description="Helical" evidence="1">
    <location>
        <begin position="51"/>
        <end position="70"/>
    </location>
</feature>
<evidence type="ECO:0000256" key="1">
    <source>
        <dbReference type="SAM" id="Phobius"/>
    </source>
</evidence>